<feature type="binding site" evidence="5">
    <location>
        <position position="78"/>
    </location>
    <ligand>
        <name>a divalent metal cation</name>
        <dbReference type="ChEBI" id="CHEBI:60240"/>
        <label>1</label>
    </ligand>
</feature>
<feature type="binding site" evidence="5">
    <location>
        <position position="248"/>
    </location>
    <ligand>
        <name>a divalent metal cation</name>
        <dbReference type="ChEBI" id="CHEBI:60240"/>
        <label>1</label>
    </ligand>
</feature>
<dbReference type="SUPFAM" id="SSF102705">
    <property type="entry name" value="NIF3 (NGG1p interacting factor 3)-like"/>
    <property type="match status" value="1"/>
</dbReference>
<keyword evidence="4 5" id="KW-0479">Metal-binding</keyword>
<evidence type="ECO:0000256" key="5">
    <source>
        <dbReference type="PIRSR" id="PIRSR602678-1"/>
    </source>
</evidence>
<feature type="binding site" evidence="5">
    <location>
        <position position="79"/>
    </location>
    <ligand>
        <name>a divalent metal cation</name>
        <dbReference type="ChEBI" id="CHEBI:60240"/>
        <label>1</label>
    </ligand>
</feature>
<accession>A0A543HSA8</accession>
<dbReference type="NCBIfam" id="TIGR00486">
    <property type="entry name" value="YbgI_SA1388"/>
    <property type="match status" value="1"/>
</dbReference>
<gene>
    <name evidence="6" type="ORF">FB466_2084</name>
</gene>
<evidence type="ECO:0000313" key="6">
    <source>
        <dbReference type="EMBL" id="TQM61149.1"/>
    </source>
</evidence>
<name>A0A543HSA8_9MICO</name>
<proteinExistence type="inferred from homology"/>
<evidence type="ECO:0000256" key="1">
    <source>
        <dbReference type="ARBA" id="ARBA00006964"/>
    </source>
</evidence>
<dbReference type="Pfam" id="PF01784">
    <property type="entry name" value="DUF34_NIF3"/>
    <property type="match status" value="1"/>
</dbReference>
<dbReference type="Gene3D" id="3.40.1390.30">
    <property type="entry name" value="NIF3 (NGG1p interacting factor 3)-like"/>
    <property type="match status" value="2"/>
</dbReference>
<dbReference type="AlphaFoldDB" id="A0A543HSA8"/>
<dbReference type="Proteomes" id="UP000318331">
    <property type="component" value="Unassembled WGS sequence"/>
</dbReference>
<dbReference type="InterPro" id="IPR036069">
    <property type="entry name" value="DUF34/NIF3_sf"/>
</dbReference>
<comment type="similarity">
    <text evidence="1">Belongs to the GTP cyclohydrolase I type 2/NIF3 family.</text>
</comment>
<dbReference type="EMBL" id="VFPN01000003">
    <property type="protein sequence ID" value="TQM61149.1"/>
    <property type="molecule type" value="Genomic_DNA"/>
</dbReference>
<dbReference type="RefSeq" id="WP_141918278.1">
    <property type="nucleotide sequence ID" value="NZ_BAAAYS010000004.1"/>
</dbReference>
<organism evidence="6 7">
    <name type="scientific">Klugiella xanthotipulae</name>
    <dbReference type="NCBI Taxonomy" id="244735"/>
    <lineage>
        <taxon>Bacteria</taxon>
        <taxon>Bacillati</taxon>
        <taxon>Actinomycetota</taxon>
        <taxon>Actinomycetes</taxon>
        <taxon>Micrococcales</taxon>
        <taxon>Microbacteriaceae</taxon>
        <taxon>Klugiella</taxon>
    </lineage>
</organism>
<dbReference type="InterPro" id="IPR002678">
    <property type="entry name" value="DUF34/NIF3"/>
</dbReference>
<evidence type="ECO:0000256" key="2">
    <source>
        <dbReference type="ARBA" id="ARBA00011643"/>
    </source>
</evidence>
<comment type="caution">
    <text evidence="6">The sequence shown here is derived from an EMBL/GenBank/DDBJ whole genome shotgun (WGS) entry which is preliminary data.</text>
</comment>
<reference evidence="6 7" key="1">
    <citation type="submission" date="2019-06" db="EMBL/GenBank/DDBJ databases">
        <title>Sequencing the genomes of 1000 actinobacteria strains.</title>
        <authorList>
            <person name="Klenk H.-P."/>
        </authorList>
    </citation>
    <scope>NUCLEOTIDE SEQUENCE [LARGE SCALE GENOMIC DNA]</scope>
    <source>
        <strain evidence="6 7">DSM 18031</strain>
    </source>
</reference>
<comment type="subunit">
    <text evidence="2">Homohexamer.</text>
</comment>
<dbReference type="OrthoDB" id="9795763at2"/>
<dbReference type="PANTHER" id="PTHR13799">
    <property type="entry name" value="NGG1 INTERACTING FACTOR 3"/>
    <property type="match status" value="1"/>
</dbReference>
<keyword evidence="7" id="KW-1185">Reference proteome</keyword>
<dbReference type="FunFam" id="3.40.1390.30:FF:000001">
    <property type="entry name" value="GTP cyclohydrolase 1 type 2"/>
    <property type="match status" value="1"/>
</dbReference>
<dbReference type="PANTHER" id="PTHR13799:SF14">
    <property type="entry name" value="GTP CYCLOHYDROLASE 1 TYPE 2 HOMOLOG"/>
    <property type="match status" value="1"/>
</dbReference>
<evidence type="ECO:0000256" key="4">
    <source>
        <dbReference type="ARBA" id="ARBA00022723"/>
    </source>
</evidence>
<dbReference type="GO" id="GO:0046872">
    <property type="term" value="F:metal ion binding"/>
    <property type="evidence" value="ECO:0007669"/>
    <property type="project" value="UniProtKB-KW"/>
</dbReference>
<protein>
    <recommendedName>
        <fullName evidence="3">GTP cyclohydrolase 1 type 2 homolog</fullName>
    </recommendedName>
</protein>
<evidence type="ECO:0000256" key="3">
    <source>
        <dbReference type="ARBA" id="ARBA00022112"/>
    </source>
</evidence>
<sequence length="284" mass="30228">MTENSFTNSAVEVDSTLGDVHRLIDSLWPEAAAEDWDRVGLVSGNPAHHVRRVLLAVDAVRATVDEAIGRDADLLLVHHPLLLRGVTSVGENEYKGALLADLIRGGCALIAAHTNADRPADGVSARIADLLGLVDSVPIDPGADPCGGIGRIGRLPEIQTLGDFARRVARIMPATASGIRVSGDYHRAVSTVALCGGAGDSLLSSPVVRAADVYLTSDLRHHPASESREQALCGGGPALIDVSHWASEWLWLDVAAETLRARLPHIEFVVSDTRTDVWDFTIVQ</sequence>
<feature type="binding site" evidence="5">
    <location>
        <position position="244"/>
    </location>
    <ligand>
        <name>a divalent metal cation</name>
        <dbReference type="ChEBI" id="CHEBI:60240"/>
        <label>1</label>
    </ligand>
</feature>
<feature type="binding site" evidence="5">
    <location>
        <position position="117"/>
    </location>
    <ligand>
        <name>a divalent metal cation</name>
        <dbReference type="ChEBI" id="CHEBI:60240"/>
        <label>1</label>
    </ligand>
</feature>
<evidence type="ECO:0000313" key="7">
    <source>
        <dbReference type="Proteomes" id="UP000318331"/>
    </source>
</evidence>
<dbReference type="GO" id="GO:0005737">
    <property type="term" value="C:cytoplasm"/>
    <property type="evidence" value="ECO:0007669"/>
    <property type="project" value="TreeGrafter"/>
</dbReference>